<dbReference type="OrthoDB" id="1748564at2759"/>
<reference evidence="1 2" key="1">
    <citation type="submission" date="2014-04" db="EMBL/GenBank/DDBJ databases">
        <authorList>
            <consortium name="DOE Joint Genome Institute"/>
            <person name="Kuo A."/>
            <person name="Zuccaro A."/>
            <person name="Kohler A."/>
            <person name="Nagy L.G."/>
            <person name="Floudas D."/>
            <person name="Copeland A."/>
            <person name="Barry K.W."/>
            <person name="Cichocki N."/>
            <person name="Veneault-Fourrey C."/>
            <person name="LaButti K."/>
            <person name="Lindquist E.A."/>
            <person name="Lipzen A."/>
            <person name="Lundell T."/>
            <person name="Morin E."/>
            <person name="Murat C."/>
            <person name="Sun H."/>
            <person name="Tunlid A."/>
            <person name="Henrissat B."/>
            <person name="Grigoriev I.V."/>
            <person name="Hibbett D.S."/>
            <person name="Martin F."/>
            <person name="Nordberg H.P."/>
            <person name="Cantor M.N."/>
            <person name="Hua S.X."/>
        </authorList>
    </citation>
    <scope>NUCLEOTIDE SEQUENCE [LARGE SCALE GENOMIC DNA]</scope>
    <source>
        <strain evidence="1 2">MAFF 305830</strain>
    </source>
</reference>
<reference evidence="2" key="2">
    <citation type="submission" date="2015-01" db="EMBL/GenBank/DDBJ databases">
        <title>Evolutionary Origins and Diversification of the Mycorrhizal Mutualists.</title>
        <authorList>
            <consortium name="DOE Joint Genome Institute"/>
            <consortium name="Mycorrhizal Genomics Consortium"/>
            <person name="Kohler A."/>
            <person name="Kuo A."/>
            <person name="Nagy L.G."/>
            <person name="Floudas D."/>
            <person name="Copeland A."/>
            <person name="Barry K.W."/>
            <person name="Cichocki N."/>
            <person name="Veneault-Fourrey C."/>
            <person name="LaButti K."/>
            <person name="Lindquist E.A."/>
            <person name="Lipzen A."/>
            <person name="Lundell T."/>
            <person name="Morin E."/>
            <person name="Murat C."/>
            <person name="Riley R."/>
            <person name="Ohm R."/>
            <person name="Sun H."/>
            <person name="Tunlid A."/>
            <person name="Henrissat B."/>
            <person name="Grigoriev I.V."/>
            <person name="Hibbett D.S."/>
            <person name="Martin F."/>
        </authorList>
    </citation>
    <scope>NUCLEOTIDE SEQUENCE [LARGE SCALE GENOMIC DNA]</scope>
    <source>
        <strain evidence="2">MAFF 305830</strain>
    </source>
</reference>
<evidence type="ECO:0000313" key="1">
    <source>
        <dbReference type="EMBL" id="KIM27419.1"/>
    </source>
</evidence>
<name>A0A0C3B5F0_SERVB</name>
<proteinExistence type="predicted"/>
<sequence length="239" mass="26607">MLDNNRERLGQSRGREGSWRMRRGCWGRKERSSDNGEGGAIGRTKCRCCRAYPSHGGINGFVQCETICRGETQTDGVGTLRPFGQSAQYRQRNGRHGTSITCPCRGIFCVNNDFQRVARLAAGDVRLQLGGVEREKEALRKQAGRIEKETEELCKGATGREQLECHESGHGRNLQDGGHAPYKTSILVFTHLQGMVTITPNFHAVTSLLTLSFLARLAVEDFESTLRLNPAPFLNWPTQ</sequence>
<dbReference type="EMBL" id="KN824299">
    <property type="protein sequence ID" value="KIM27419.1"/>
    <property type="molecule type" value="Genomic_DNA"/>
</dbReference>
<keyword evidence="2" id="KW-1185">Reference proteome</keyword>
<evidence type="ECO:0000313" key="2">
    <source>
        <dbReference type="Proteomes" id="UP000054097"/>
    </source>
</evidence>
<accession>A0A0C3B5F0</accession>
<dbReference type="AlphaFoldDB" id="A0A0C3B5F0"/>
<dbReference type="HOGENOM" id="CLU_1161751_0_0_1"/>
<dbReference type="Proteomes" id="UP000054097">
    <property type="component" value="Unassembled WGS sequence"/>
</dbReference>
<protein>
    <submittedName>
        <fullName evidence="1">Uncharacterized protein</fullName>
    </submittedName>
</protein>
<organism evidence="1 2">
    <name type="scientific">Serendipita vermifera MAFF 305830</name>
    <dbReference type="NCBI Taxonomy" id="933852"/>
    <lineage>
        <taxon>Eukaryota</taxon>
        <taxon>Fungi</taxon>
        <taxon>Dikarya</taxon>
        <taxon>Basidiomycota</taxon>
        <taxon>Agaricomycotina</taxon>
        <taxon>Agaricomycetes</taxon>
        <taxon>Sebacinales</taxon>
        <taxon>Serendipitaceae</taxon>
        <taxon>Serendipita</taxon>
    </lineage>
</organism>
<gene>
    <name evidence="1" type="ORF">M408DRAFT_169773</name>
</gene>